<dbReference type="Pfam" id="PF04760">
    <property type="entry name" value="IF2_N"/>
    <property type="match status" value="1"/>
</dbReference>
<keyword evidence="3" id="KW-0547">Nucleotide-binding</keyword>
<feature type="domain" description="Tr-type G" evidence="6">
    <location>
        <begin position="88"/>
        <end position="169"/>
    </location>
</feature>
<dbReference type="PROSITE" id="PS51722">
    <property type="entry name" value="G_TR_2"/>
    <property type="match status" value="1"/>
</dbReference>
<dbReference type="GO" id="GO:0005737">
    <property type="term" value="C:cytoplasm"/>
    <property type="evidence" value="ECO:0007669"/>
    <property type="project" value="TreeGrafter"/>
</dbReference>
<proteinExistence type="inferred from homology"/>
<gene>
    <name evidence="7" type="ORF">METZ01_LOCUS95171</name>
</gene>
<dbReference type="InterPro" id="IPR006847">
    <property type="entry name" value="IF2_N"/>
</dbReference>
<evidence type="ECO:0000256" key="4">
    <source>
        <dbReference type="ARBA" id="ARBA00022917"/>
    </source>
</evidence>
<dbReference type="InterPro" id="IPR015760">
    <property type="entry name" value="TIF_IF2"/>
</dbReference>
<dbReference type="NCBIfam" id="TIGR00231">
    <property type="entry name" value="small_GTP"/>
    <property type="match status" value="1"/>
</dbReference>
<dbReference type="InterPro" id="IPR027417">
    <property type="entry name" value="P-loop_NTPase"/>
</dbReference>
<evidence type="ECO:0000256" key="2">
    <source>
        <dbReference type="ARBA" id="ARBA00022540"/>
    </source>
</evidence>
<evidence type="ECO:0000259" key="6">
    <source>
        <dbReference type="PROSITE" id="PS51722"/>
    </source>
</evidence>
<dbReference type="GO" id="GO:0005525">
    <property type="term" value="F:GTP binding"/>
    <property type="evidence" value="ECO:0007669"/>
    <property type="project" value="UniProtKB-KW"/>
</dbReference>
<evidence type="ECO:0000256" key="3">
    <source>
        <dbReference type="ARBA" id="ARBA00022741"/>
    </source>
</evidence>
<keyword evidence="5" id="KW-0342">GTP-binding</keyword>
<feature type="non-terminal residue" evidence="7">
    <location>
        <position position="169"/>
    </location>
</feature>
<evidence type="ECO:0000256" key="5">
    <source>
        <dbReference type="ARBA" id="ARBA00023134"/>
    </source>
</evidence>
<dbReference type="AlphaFoldDB" id="A0A381VRP7"/>
<dbReference type="PANTHER" id="PTHR43381">
    <property type="entry name" value="TRANSLATION INITIATION FACTOR IF-2-RELATED"/>
    <property type="match status" value="1"/>
</dbReference>
<organism evidence="7">
    <name type="scientific">marine metagenome</name>
    <dbReference type="NCBI Taxonomy" id="408172"/>
    <lineage>
        <taxon>unclassified sequences</taxon>
        <taxon>metagenomes</taxon>
        <taxon>ecological metagenomes</taxon>
    </lineage>
</organism>
<dbReference type="GO" id="GO:0003743">
    <property type="term" value="F:translation initiation factor activity"/>
    <property type="evidence" value="ECO:0007669"/>
    <property type="project" value="UniProtKB-KW"/>
</dbReference>
<dbReference type="GO" id="GO:0003924">
    <property type="term" value="F:GTPase activity"/>
    <property type="evidence" value="ECO:0007669"/>
    <property type="project" value="InterPro"/>
</dbReference>
<keyword evidence="4" id="KW-0648">Protein biosynthesis</keyword>
<dbReference type="InterPro" id="IPR000795">
    <property type="entry name" value="T_Tr_GTP-bd_dom"/>
</dbReference>
<comment type="similarity">
    <text evidence="1">Belongs to the TRAFAC class translation factor GTPase superfamily. Classic translation factor GTPase family. IF-2 subfamily.</text>
</comment>
<dbReference type="SUPFAM" id="SSF52540">
    <property type="entry name" value="P-loop containing nucleoside triphosphate hydrolases"/>
    <property type="match status" value="1"/>
</dbReference>
<protein>
    <recommendedName>
        <fullName evidence="6">Tr-type G domain-containing protein</fullName>
    </recommendedName>
</protein>
<reference evidence="7" key="1">
    <citation type="submission" date="2018-05" db="EMBL/GenBank/DDBJ databases">
        <authorList>
            <person name="Lanie J.A."/>
            <person name="Ng W.-L."/>
            <person name="Kazmierczak K.M."/>
            <person name="Andrzejewski T.M."/>
            <person name="Davidsen T.M."/>
            <person name="Wayne K.J."/>
            <person name="Tettelin H."/>
            <person name="Glass J.I."/>
            <person name="Rusch D."/>
            <person name="Podicherti R."/>
            <person name="Tsui H.-C.T."/>
            <person name="Winkler M.E."/>
        </authorList>
    </citation>
    <scope>NUCLEOTIDE SEQUENCE</scope>
</reference>
<dbReference type="Gene3D" id="3.40.50.300">
    <property type="entry name" value="P-loop containing nucleotide triphosphate hydrolases"/>
    <property type="match status" value="1"/>
</dbReference>
<sequence>MVEGKSESNKIELPSNLTVGDLAAKLNLDSVDVIKQLMRAGYMLSINQKIEYELASLISKSFGFTPLEIKDYSDETQSLKSQAQGDEIKPPVVTILGHVDHGKTTLLDKIRQTAVAESEFGGITQKLSAYKLKYKDSFITFLDTPGHEAFSTLRSRGAKVTDIAIIIIA</sequence>
<evidence type="ECO:0000256" key="1">
    <source>
        <dbReference type="ARBA" id="ARBA00007733"/>
    </source>
</evidence>
<dbReference type="InterPro" id="IPR005225">
    <property type="entry name" value="Small_GTP-bd"/>
</dbReference>
<dbReference type="PANTHER" id="PTHR43381:SF5">
    <property type="entry name" value="TR-TYPE G DOMAIN-CONTAINING PROTEIN"/>
    <property type="match status" value="1"/>
</dbReference>
<keyword evidence="2" id="KW-0396">Initiation factor</keyword>
<evidence type="ECO:0000313" key="7">
    <source>
        <dbReference type="EMBL" id="SVA42317.1"/>
    </source>
</evidence>
<dbReference type="Pfam" id="PF00009">
    <property type="entry name" value="GTP_EFTU"/>
    <property type="match status" value="1"/>
</dbReference>
<accession>A0A381VRP7</accession>
<dbReference type="EMBL" id="UINC01009433">
    <property type="protein sequence ID" value="SVA42317.1"/>
    <property type="molecule type" value="Genomic_DNA"/>
</dbReference>
<name>A0A381VRP7_9ZZZZ</name>